<sequence length="149" mass="16131">MKPHHAFLLLAIVSIVLPSGPASAQDGYRLKLTLTGPDARHDPDDVWSDNDLAFIRQSGKTPAIYTARLTTPKGEWLLSQTNGDCNMQGMCTALLVLRKQGAEPVTMANPQLPLGGTATLSLNYRKLTTEEIDQNGKPFDGSYDVAPIP</sequence>
<evidence type="ECO:0000313" key="2">
    <source>
        <dbReference type="EMBL" id="PVE50167.1"/>
    </source>
</evidence>
<proteinExistence type="predicted"/>
<protein>
    <submittedName>
        <fullName evidence="2">Uncharacterized protein</fullName>
    </submittedName>
</protein>
<dbReference type="Proteomes" id="UP000244335">
    <property type="component" value="Unassembled WGS sequence"/>
</dbReference>
<dbReference type="AlphaFoldDB" id="A0AA92BZM8"/>
<organism evidence="2 3">
    <name type="scientific">Rhizobium rhizogenes</name>
    <name type="common">Agrobacterium rhizogenes</name>
    <dbReference type="NCBI Taxonomy" id="359"/>
    <lineage>
        <taxon>Bacteria</taxon>
        <taxon>Pseudomonadati</taxon>
        <taxon>Pseudomonadota</taxon>
        <taxon>Alphaproteobacteria</taxon>
        <taxon>Hyphomicrobiales</taxon>
        <taxon>Rhizobiaceae</taxon>
        <taxon>Rhizobium/Agrobacterium group</taxon>
        <taxon>Rhizobium</taxon>
    </lineage>
</organism>
<evidence type="ECO:0000256" key="1">
    <source>
        <dbReference type="SAM" id="SignalP"/>
    </source>
</evidence>
<keyword evidence="1" id="KW-0732">Signal</keyword>
<comment type="caution">
    <text evidence="2">The sequence shown here is derived from an EMBL/GenBank/DDBJ whole genome shotgun (WGS) entry which is preliminary data.</text>
</comment>
<evidence type="ECO:0000313" key="3">
    <source>
        <dbReference type="Proteomes" id="UP000244335"/>
    </source>
</evidence>
<accession>A0AA92BZM8</accession>
<dbReference type="EMBL" id="QDFR01000013">
    <property type="protein sequence ID" value="PVE50167.1"/>
    <property type="molecule type" value="Genomic_DNA"/>
</dbReference>
<feature type="chain" id="PRO_5041745360" evidence="1">
    <location>
        <begin position="25"/>
        <end position="149"/>
    </location>
</feature>
<dbReference type="RefSeq" id="WP_111850898.1">
    <property type="nucleotide sequence ID" value="NZ_QDFR01000013.1"/>
</dbReference>
<feature type="signal peptide" evidence="1">
    <location>
        <begin position="1"/>
        <end position="24"/>
    </location>
</feature>
<gene>
    <name evidence="2" type="ORF">DC430_22565</name>
</gene>
<name>A0AA92BZM8_RHIRH</name>
<dbReference type="GeneID" id="301040990"/>
<reference evidence="2 3" key="1">
    <citation type="submission" date="2018-04" db="EMBL/GenBank/DDBJ databases">
        <authorList>
            <person name="Hagen T."/>
        </authorList>
    </citation>
    <scope>NUCLEOTIDE SEQUENCE [LARGE SCALE GENOMIC DNA]</scope>
    <source>
        <strain evidence="2 3">TPD7009</strain>
    </source>
</reference>